<dbReference type="Gene3D" id="1.20.1310.30">
    <property type="match status" value="1"/>
</dbReference>
<dbReference type="InterPro" id="IPR016159">
    <property type="entry name" value="Cullin_repeat-like_dom_sf"/>
</dbReference>
<dbReference type="RefSeq" id="XP_037140512.1">
    <property type="nucleotide sequence ID" value="XM_037284616.1"/>
</dbReference>
<dbReference type="PANTHER" id="PTHR12542:SF41">
    <property type="entry name" value="EXOCYST COMPLEX COMPONENT 7"/>
    <property type="match status" value="1"/>
</dbReference>
<feature type="domain" description="Exocyst complex subunit Exo70 C-terminal" evidence="5">
    <location>
        <begin position="238"/>
        <end position="621"/>
    </location>
</feature>
<evidence type="ECO:0000256" key="2">
    <source>
        <dbReference type="ARBA" id="ARBA00022448"/>
    </source>
</evidence>
<evidence type="ECO:0000256" key="4">
    <source>
        <dbReference type="RuleBase" id="RU365026"/>
    </source>
</evidence>
<dbReference type="GO" id="GO:0015031">
    <property type="term" value="P:protein transport"/>
    <property type="evidence" value="ECO:0007669"/>
    <property type="project" value="UniProtKB-KW"/>
</dbReference>
<dbReference type="GO" id="GO:0005546">
    <property type="term" value="F:phosphatidylinositol-4,5-bisphosphate binding"/>
    <property type="evidence" value="ECO:0007669"/>
    <property type="project" value="InterPro"/>
</dbReference>
<dbReference type="Proteomes" id="UP000515788">
    <property type="component" value="Chromosome 6"/>
</dbReference>
<keyword evidence="2 4" id="KW-0813">Transport</keyword>
<dbReference type="Gene3D" id="1.10.357.60">
    <property type="match status" value="1"/>
</dbReference>
<organism evidence="6 7">
    <name type="scientific">Torulaspora globosa</name>
    <dbReference type="NCBI Taxonomy" id="48254"/>
    <lineage>
        <taxon>Eukaryota</taxon>
        <taxon>Fungi</taxon>
        <taxon>Dikarya</taxon>
        <taxon>Ascomycota</taxon>
        <taxon>Saccharomycotina</taxon>
        <taxon>Saccharomycetes</taxon>
        <taxon>Saccharomycetales</taxon>
        <taxon>Saccharomycetaceae</taxon>
        <taxon>Torulaspora</taxon>
    </lineage>
</organism>
<dbReference type="GO" id="GO:0005935">
    <property type="term" value="C:cellular bud neck"/>
    <property type="evidence" value="ECO:0007669"/>
    <property type="project" value="UniProtKB-SubCell"/>
</dbReference>
<dbReference type="SUPFAM" id="SSF74788">
    <property type="entry name" value="Cullin repeat-like"/>
    <property type="match status" value="1"/>
</dbReference>
<comment type="similarity">
    <text evidence="1 4">Belongs to the EXO70 family.</text>
</comment>
<evidence type="ECO:0000313" key="6">
    <source>
        <dbReference type="EMBL" id="QLL33838.1"/>
    </source>
</evidence>
<evidence type="ECO:0000256" key="3">
    <source>
        <dbReference type="ARBA" id="ARBA00022483"/>
    </source>
</evidence>
<accession>A0A7G3ZK02</accession>
<dbReference type="KEGG" id="tgb:HG536_0F01630"/>
<gene>
    <name evidence="6" type="ORF">HG536_0F01630</name>
</gene>
<reference evidence="6 7" key="1">
    <citation type="submission" date="2020-06" db="EMBL/GenBank/DDBJ databases">
        <title>The yeast mating-type switching endonuclease HO is a domesticated member of an unorthodox homing genetic element family.</title>
        <authorList>
            <person name="Coughlan A.Y."/>
            <person name="Lombardi L."/>
            <person name="Braun-Galleani S."/>
            <person name="Martos A.R."/>
            <person name="Galeote V."/>
            <person name="Bigey F."/>
            <person name="Dequin S."/>
            <person name="Byrne K.P."/>
            <person name="Wolfe K.H."/>
        </authorList>
    </citation>
    <scope>NUCLEOTIDE SEQUENCE [LARGE SCALE GENOMIC DNA]</scope>
    <source>
        <strain evidence="6 7">CBS764</strain>
    </source>
</reference>
<dbReference type="InterPro" id="IPR004140">
    <property type="entry name" value="Exo70"/>
</dbReference>
<dbReference type="GO" id="GO:0006887">
    <property type="term" value="P:exocytosis"/>
    <property type="evidence" value="ECO:0007669"/>
    <property type="project" value="UniProtKB-KW"/>
</dbReference>
<dbReference type="GeneID" id="59327053"/>
<name>A0A7G3ZK02_9SACH</name>
<dbReference type="OrthoDB" id="1922221at2759"/>
<evidence type="ECO:0000259" key="5">
    <source>
        <dbReference type="Pfam" id="PF03081"/>
    </source>
</evidence>
<dbReference type="GO" id="GO:0000145">
    <property type="term" value="C:exocyst"/>
    <property type="evidence" value="ECO:0007669"/>
    <property type="project" value="InterPro"/>
</dbReference>
<dbReference type="EMBL" id="CP059251">
    <property type="protein sequence ID" value="QLL33838.1"/>
    <property type="molecule type" value="Genomic_DNA"/>
</dbReference>
<comment type="subcellular location">
    <subcellularLocation>
        <location evidence="4">Bud</location>
    </subcellularLocation>
    <subcellularLocation>
        <location evidence="4">Bud neck</location>
    </subcellularLocation>
</comment>
<comment type="function">
    <text evidence="4">Involved in the secretory pathway as part of the exocyst complex which tethers secretory vesicles to the sites of exocytosis. Also plays a role in the assembly of the exocyst.</text>
</comment>
<dbReference type="AlphaFoldDB" id="A0A7G3ZK02"/>
<keyword evidence="3 4" id="KW-0268">Exocytosis</keyword>
<evidence type="ECO:0000256" key="1">
    <source>
        <dbReference type="ARBA" id="ARBA00006756"/>
    </source>
</evidence>
<dbReference type="Gene3D" id="1.20.1280.170">
    <property type="entry name" value="Exocyst complex component Exo70"/>
    <property type="match status" value="1"/>
</dbReference>
<dbReference type="Gene3D" id="1.20.58.1150">
    <property type="match status" value="1"/>
</dbReference>
<keyword evidence="7" id="KW-1185">Reference proteome</keyword>
<dbReference type="Pfam" id="PF03081">
    <property type="entry name" value="Exo70_C"/>
    <property type="match status" value="1"/>
</dbReference>
<dbReference type="PANTHER" id="PTHR12542">
    <property type="entry name" value="EXOCYST COMPLEX PROTEIN EXO70"/>
    <property type="match status" value="1"/>
</dbReference>
<evidence type="ECO:0000313" key="7">
    <source>
        <dbReference type="Proteomes" id="UP000515788"/>
    </source>
</evidence>
<keyword evidence="4" id="KW-0653">Protein transport</keyword>
<protein>
    <recommendedName>
        <fullName evidence="4">Exocyst complex protein EXO70</fullName>
    </recommendedName>
</protein>
<dbReference type="InterPro" id="IPR046364">
    <property type="entry name" value="Exo70_C"/>
</dbReference>
<dbReference type="Pfam" id="PF20669">
    <property type="entry name" value="Exo70_N"/>
    <property type="match status" value="1"/>
</dbReference>
<proteinExistence type="inferred from homology"/>
<sequence length="624" mass="70974">MPDSIDIDEADVLVYSQGLERASRVTMQINKSLKSIARTSGHSSDLFTPIVTRNNVLSTLQRNIESVLNSVASVKDLANEASKHEMILRKGFREMGLKQYIKAIYKLEDMLDDIKADSGKRINSSEFTGIRTHLEEMIKDSETTLKAYFVSLVGSIKPFDPQININKKIPFPYYKDNQLAEMALIIDYFHNTVSASAPIEDVFIQERSEIILKCMAFLEPFAKKVPTNSSAPYEKESSGMLSYSEALLGFIANEKSLVDDLYSQEPGLKTKVFSGIIVPLLSAYIKLIDVNLEFVRKSLENTGILSFELADSIHSVKRLLKTGPLDNYRALLDCADSVHRVTQSLFRDAIQRIDVKVSQISAIPADNGVTEATVDTMSRLRKFSEYKTGCLGAMESMTREMWLPSPYREKEFTYQDTQNLKEPSALLSCFLSDCIDILVASLEKRAQRILAPSLEPDISGHSSNKKIPKPRIGFFIIMNITLIEQIVEKSKLNELLGSDGHGRMEKLKKKYINYLISDWRDLTSNLMDSVFVDSTGKISSKDKDQIKEKFKKFNEGFEELVSKYKQYRLSDRALKATLRSEIVALVMPMYERFYRRYKDSFKNPRKHIKYQPDEITAILNQLGK</sequence>